<feature type="transmembrane region" description="Helical" evidence="2">
    <location>
        <begin position="21"/>
        <end position="42"/>
    </location>
</feature>
<proteinExistence type="predicted"/>
<gene>
    <name evidence="3" type="ORF">J8F10_24875</name>
</gene>
<comment type="caution">
    <text evidence="3">The sequence shown here is derived from an EMBL/GenBank/DDBJ whole genome shotgun (WGS) entry which is preliminary data.</text>
</comment>
<reference evidence="3 4" key="1">
    <citation type="submission" date="2021-04" db="EMBL/GenBank/DDBJ databases">
        <authorList>
            <person name="Ivanova A."/>
        </authorList>
    </citation>
    <scope>NUCLEOTIDE SEQUENCE [LARGE SCALE GENOMIC DNA]</scope>
    <source>
        <strain evidence="3 4">G18</strain>
    </source>
</reference>
<dbReference type="SUPFAM" id="SSF54523">
    <property type="entry name" value="Pili subunits"/>
    <property type="match status" value="1"/>
</dbReference>
<accession>A0ABS5BXM3</accession>
<dbReference type="InterPro" id="IPR012902">
    <property type="entry name" value="N_methyl_site"/>
</dbReference>
<dbReference type="Proteomes" id="UP000676565">
    <property type="component" value="Unassembled WGS sequence"/>
</dbReference>
<dbReference type="InterPro" id="IPR045584">
    <property type="entry name" value="Pilin-like"/>
</dbReference>
<dbReference type="EMBL" id="JAGKQQ010000001">
    <property type="protein sequence ID" value="MBP3958495.1"/>
    <property type="molecule type" value="Genomic_DNA"/>
</dbReference>
<evidence type="ECO:0000256" key="1">
    <source>
        <dbReference type="SAM" id="MobiDB-lite"/>
    </source>
</evidence>
<protein>
    <submittedName>
        <fullName evidence="3">Prepilin-type N-terminal cleavage/methylation domain-containing protein</fullName>
    </submittedName>
</protein>
<feature type="region of interest" description="Disordered" evidence="1">
    <location>
        <begin position="318"/>
        <end position="341"/>
    </location>
</feature>
<evidence type="ECO:0000313" key="3">
    <source>
        <dbReference type="EMBL" id="MBP3958495.1"/>
    </source>
</evidence>
<keyword evidence="4" id="KW-1185">Reference proteome</keyword>
<keyword evidence="2" id="KW-1133">Transmembrane helix</keyword>
<keyword evidence="2" id="KW-0812">Transmembrane</keyword>
<name>A0ABS5BXM3_9BACT</name>
<organism evidence="3 4">
    <name type="scientific">Gemmata palustris</name>
    <dbReference type="NCBI Taxonomy" id="2822762"/>
    <lineage>
        <taxon>Bacteria</taxon>
        <taxon>Pseudomonadati</taxon>
        <taxon>Planctomycetota</taxon>
        <taxon>Planctomycetia</taxon>
        <taxon>Gemmatales</taxon>
        <taxon>Gemmataceae</taxon>
        <taxon>Gemmata</taxon>
    </lineage>
</organism>
<evidence type="ECO:0000256" key="2">
    <source>
        <dbReference type="SAM" id="Phobius"/>
    </source>
</evidence>
<dbReference type="Pfam" id="PF07963">
    <property type="entry name" value="N_methyl"/>
    <property type="match status" value="1"/>
</dbReference>
<evidence type="ECO:0000313" key="4">
    <source>
        <dbReference type="Proteomes" id="UP000676565"/>
    </source>
</evidence>
<dbReference type="NCBIfam" id="TIGR02532">
    <property type="entry name" value="IV_pilin_GFxxxE"/>
    <property type="match status" value="1"/>
</dbReference>
<dbReference type="RefSeq" id="WP_210658537.1">
    <property type="nucleotide sequence ID" value="NZ_JAGKQQ010000001.1"/>
</dbReference>
<sequence length="414" mass="45351">MIRLTHTRRTARRRAFTIIELMVVTVVVLILMSILVAASSIATDTVRAAKAQGNHMSQERAIVALIRRDLMRDHFLEEDGKPNQGRKLSDQRTDRLFLNATTNRLDGYKPPRAGYFFASSRPAPLTEPTWAATNDATWNFPENSDAEGFRSSRSANHVLQFTIVVPGGAPEDRLVVNVPASNGQSITGTCGEVAYFLVPNISTSGGVARYKLIRRWRIAARTGDDAPAYSALLNAPPLPGPDKNDPPEVMAVIGGPAPNFQMLTMSDLALGNRVPRAQISPATGFRVGEDVLHDSVTSFEVKFTGSVGPTVGTDLSWAAPGATDTSTTWPRPFSGSPPNTDYPYDNLPYDGNYDTFNQLINNTAQDWNQPTNLATSAFPTRTLKRIRITGAMIRLRCWSPATKTTRQTTMMVDL</sequence>
<keyword evidence="2" id="KW-0472">Membrane</keyword>